<dbReference type="EMBL" id="KB303586">
    <property type="protein sequence ID" value="ELU02992.1"/>
    <property type="molecule type" value="Genomic_DNA"/>
</dbReference>
<dbReference type="HOGENOM" id="CLU_1350043_0_0_1"/>
<dbReference type="Pfam" id="PF00024">
    <property type="entry name" value="PAN_1"/>
    <property type="match status" value="1"/>
</dbReference>
<reference evidence="5" key="1">
    <citation type="submission" date="2012-12" db="EMBL/GenBank/DDBJ databases">
        <authorList>
            <person name="Hellsten U."/>
            <person name="Grimwood J."/>
            <person name="Chapman J.A."/>
            <person name="Shapiro H."/>
            <person name="Aerts A."/>
            <person name="Otillar R.P."/>
            <person name="Terry A.Y."/>
            <person name="Boore J.L."/>
            <person name="Simakov O."/>
            <person name="Marletaz F."/>
            <person name="Cho S.-J."/>
            <person name="Edsinger-Gonzales E."/>
            <person name="Havlak P."/>
            <person name="Kuo D.-H."/>
            <person name="Larsson T."/>
            <person name="Lv J."/>
            <person name="Arendt D."/>
            <person name="Savage R."/>
            <person name="Osoegawa K."/>
            <person name="de Jong P."/>
            <person name="Lindberg D.R."/>
            <person name="Seaver E.C."/>
            <person name="Weisblat D.A."/>
            <person name="Putnam N.H."/>
            <person name="Grigoriev I.V."/>
            <person name="Rokhsar D.S."/>
        </authorList>
    </citation>
    <scope>NUCLEOTIDE SEQUENCE</scope>
    <source>
        <strain evidence="5">I ESC-2004</strain>
    </source>
</reference>
<evidence type="ECO:0000313" key="3">
    <source>
        <dbReference type="EMBL" id="ELU02992.1"/>
    </source>
</evidence>
<name>R7UIB6_CAPTE</name>
<dbReference type="SUPFAM" id="SSF56436">
    <property type="entry name" value="C-type lectin-like"/>
    <property type="match status" value="1"/>
</dbReference>
<dbReference type="EMBL" id="AMQN01008627">
    <property type="status" value="NOT_ANNOTATED_CDS"/>
    <property type="molecule type" value="Genomic_DNA"/>
</dbReference>
<evidence type="ECO:0000313" key="4">
    <source>
        <dbReference type="EnsemblMetazoa" id="CapteP203811"/>
    </source>
</evidence>
<dbReference type="InterPro" id="IPR003609">
    <property type="entry name" value="Pan_app"/>
</dbReference>
<gene>
    <name evidence="3" type="ORF">CAPTEDRAFT_203811</name>
</gene>
<feature type="domain" description="C-type lectin" evidence="1">
    <location>
        <begin position="7"/>
        <end position="97"/>
    </location>
</feature>
<dbReference type="SUPFAM" id="SSF57414">
    <property type="entry name" value="Hairpin loop containing domain-like"/>
    <property type="match status" value="1"/>
</dbReference>
<dbReference type="Gene3D" id="3.10.100.10">
    <property type="entry name" value="Mannose-Binding Protein A, subunit A"/>
    <property type="match status" value="1"/>
</dbReference>
<reference evidence="3 5" key="2">
    <citation type="journal article" date="2013" name="Nature">
        <title>Insights into bilaterian evolution from three spiralian genomes.</title>
        <authorList>
            <person name="Simakov O."/>
            <person name="Marletaz F."/>
            <person name="Cho S.J."/>
            <person name="Edsinger-Gonzales E."/>
            <person name="Havlak P."/>
            <person name="Hellsten U."/>
            <person name="Kuo D.H."/>
            <person name="Larsson T."/>
            <person name="Lv J."/>
            <person name="Arendt D."/>
            <person name="Savage R."/>
            <person name="Osoegawa K."/>
            <person name="de Jong P."/>
            <person name="Grimwood J."/>
            <person name="Chapman J.A."/>
            <person name="Shapiro H."/>
            <person name="Aerts A."/>
            <person name="Otillar R.P."/>
            <person name="Terry A.Y."/>
            <person name="Boore J.L."/>
            <person name="Grigoriev I.V."/>
            <person name="Lindberg D.R."/>
            <person name="Seaver E.C."/>
            <person name="Weisblat D.A."/>
            <person name="Putnam N.H."/>
            <person name="Rokhsar D.S."/>
        </authorList>
    </citation>
    <scope>NUCLEOTIDE SEQUENCE</scope>
    <source>
        <strain evidence="3 5">I ESC-2004</strain>
    </source>
</reference>
<dbReference type="SMART" id="SM00473">
    <property type="entry name" value="PAN_AP"/>
    <property type="match status" value="1"/>
</dbReference>
<feature type="domain" description="Apple" evidence="2">
    <location>
        <begin position="131"/>
        <end position="203"/>
    </location>
</feature>
<dbReference type="PROSITE" id="PS50041">
    <property type="entry name" value="C_TYPE_LECTIN_2"/>
    <property type="match status" value="1"/>
</dbReference>
<accession>R7UIB6</accession>
<dbReference type="Proteomes" id="UP000014760">
    <property type="component" value="Unassembled WGS sequence"/>
</dbReference>
<evidence type="ECO:0000259" key="2">
    <source>
        <dbReference type="PROSITE" id="PS50948"/>
    </source>
</evidence>
<dbReference type="AlphaFoldDB" id="R7UIB6"/>
<proteinExistence type="predicted"/>
<dbReference type="OrthoDB" id="6366227at2759"/>
<dbReference type="PROSITE" id="PS50948">
    <property type="entry name" value="PAN"/>
    <property type="match status" value="1"/>
</dbReference>
<protein>
    <recommendedName>
        <fullName evidence="6">Apple domain-containing protein</fullName>
    </recommendedName>
</protein>
<organism evidence="3">
    <name type="scientific">Capitella teleta</name>
    <name type="common">Polychaete worm</name>
    <dbReference type="NCBI Taxonomy" id="283909"/>
    <lineage>
        <taxon>Eukaryota</taxon>
        <taxon>Metazoa</taxon>
        <taxon>Spiralia</taxon>
        <taxon>Lophotrochozoa</taxon>
        <taxon>Annelida</taxon>
        <taxon>Polychaeta</taxon>
        <taxon>Sedentaria</taxon>
        <taxon>Scolecida</taxon>
        <taxon>Capitellidae</taxon>
        <taxon>Capitella</taxon>
    </lineage>
</organism>
<evidence type="ECO:0008006" key="6">
    <source>
        <dbReference type="Google" id="ProtNLM"/>
    </source>
</evidence>
<reference evidence="4" key="3">
    <citation type="submission" date="2015-06" db="UniProtKB">
        <authorList>
            <consortium name="EnsemblMetazoa"/>
        </authorList>
    </citation>
    <scope>IDENTIFICATION</scope>
</reference>
<dbReference type="InterPro" id="IPR001304">
    <property type="entry name" value="C-type_lectin-like"/>
</dbReference>
<dbReference type="EMBL" id="AMQN01008628">
    <property type="status" value="NOT_ANNOTATED_CDS"/>
    <property type="molecule type" value="Genomic_DNA"/>
</dbReference>
<dbReference type="EnsemblMetazoa" id="CapteT203811">
    <property type="protein sequence ID" value="CapteP203811"/>
    <property type="gene ID" value="CapteG203811"/>
</dbReference>
<dbReference type="InterPro" id="IPR016187">
    <property type="entry name" value="CTDL_fold"/>
</dbReference>
<sequence length="203" mass="22710">MGKKTVFLMNILEPSVASWWTGVSDIEVEGRYVDILNNEITFTDWFEGYATRNGRIHNAQPTGQTKQNCIELRRMFTNITNALVDAGKHYWNDAECSGADRHYICRVKDCGLSPSPRINCSSGQTQSAYGCQFRGKRLNTEALSVLTKASASACLLACFQEPSCESANFHRSTHKCALSKTRVQNTIELQASQEYDFLSSNLC</sequence>
<keyword evidence="5" id="KW-1185">Reference proteome</keyword>
<evidence type="ECO:0000313" key="5">
    <source>
        <dbReference type="Proteomes" id="UP000014760"/>
    </source>
</evidence>
<dbReference type="Gene3D" id="3.50.4.10">
    <property type="entry name" value="Hepatocyte Growth Factor"/>
    <property type="match status" value="1"/>
</dbReference>
<evidence type="ECO:0000259" key="1">
    <source>
        <dbReference type="PROSITE" id="PS50041"/>
    </source>
</evidence>
<dbReference type="InterPro" id="IPR016186">
    <property type="entry name" value="C-type_lectin-like/link_sf"/>
</dbReference>